<dbReference type="GeneID" id="61318451"/>
<gene>
    <name evidence="2" type="ORF">F9L06_17790</name>
    <name evidence="3" type="ORF">IH622_20685</name>
</gene>
<dbReference type="Proteomes" id="UP000642265">
    <property type="component" value="Unassembled WGS sequence"/>
</dbReference>
<dbReference type="InterPro" id="IPR016181">
    <property type="entry name" value="Acyl_CoA_acyltransferase"/>
</dbReference>
<dbReference type="SUPFAM" id="SSF55729">
    <property type="entry name" value="Acyl-CoA N-acyltransferases (Nat)"/>
    <property type="match status" value="1"/>
</dbReference>
<dbReference type="CDD" id="cd04301">
    <property type="entry name" value="NAT_SF"/>
    <property type="match status" value="1"/>
</dbReference>
<reference evidence="2 4" key="1">
    <citation type="submission" date="2019-09" db="EMBL/GenBank/DDBJ databases">
        <title>Taxonomic organization of the family Brucellaceae based on a phylogenomic approach.</title>
        <authorList>
            <person name="Leclercq S."/>
            <person name="Cloeckaert A."/>
            <person name="Zygmunt M.S."/>
        </authorList>
    </citation>
    <scope>NUCLEOTIDE SEQUENCE [LARGE SCALE GENOMIC DNA]</scope>
    <source>
        <strain evidence="2 4">CCUG 34461</strain>
    </source>
</reference>
<dbReference type="OMA" id="RFYDEHH"/>
<dbReference type="AlphaFoldDB" id="A0A011TJF2"/>
<dbReference type="InterPro" id="IPR000182">
    <property type="entry name" value="GNAT_dom"/>
</dbReference>
<dbReference type="PANTHER" id="PTHR43072:SF60">
    <property type="entry name" value="L-2,4-DIAMINOBUTYRIC ACID ACETYLTRANSFERASE"/>
    <property type="match status" value="1"/>
</dbReference>
<dbReference type="Pfam" id="PF00583">
    <property type="entry name" value="Acetyltransf_1"/>
    <property type="match status" value="1"/>
</dbReference>
<dbReference type="RefSeq" id="WP_012091221.1">
    <property type="nucleotide sequence ID" value="NZ_CP008820.1"/>
</dbReference>
<accession>A0A011TJF2</accession>
<comment type="caution">
    <text evidence="2">The sequence shown here is derived from an EMBL/GenBank/DDBJ whole genome shotgun (WGS) entry which is preliminary data.</text>
</comment>
<keyword evidence="2" id="KW-0808">Transferase</keyword>
<feature type="domain" description="N-acetyltransferase" evidence="1">
    <location>
        <begin position="12"/>
        <end position="171"/>
    </location>
</feature>
<proteinExistence type="predicted"/>
<dbReference type="KEGG" id="oah:DR92_603"/>
<name>A0A011TJF2_BRUAN</name>
<protein>
    <submittedName>
        <fullName evidence="2">N-acetyltransferase</fullName>
    </submittedName>
</protein>
<dbReference type="EMBL" id="WBWX01000007">
    <property type="protein sequence ID" value="KAB2794918.1"/>
    <property type="molecule type" value="Genomic_DNA"/>
</dbReference>
<dbReference type="PANTHER" id="PTHR43072">
    <property type="entry name" value="N-ACETYLTRANSFERASE"/>
    <property type="match status" value="1"/>
</dbReference>
<reference evidence="3" key="3">
    <citation type="submission" date="2020-10" db="EMBL/GenBank/DDBJ databases">
        <title>Enrichment of novel Verrucomicrobia, Bacteroidetes and Krumholzibacteria in an oxygen-limited, methane- and iron-fed bioreactor inoculated with Bothnian Sea sediments.</title>
        <authorList>
            <person name="Martins P.D."/>
            <person name="de Jong A."/>
            <person name="Lenstra W.K."/>
            <person name="van Helmond N.A.G.M."/>
            <person name="Slomp C.P."/>
            <person name="Jetten M.S.M."/>
            <person name="Welte C.U."/>
            <person name="Rasigraf O."/>
        </authorList>
    </citation>
    <scope>NUCLEOTIDE SEQUENCE</scope>
    <source>
        <strain evidence="3">MAG47</strain>
    </source>
</reference>
<reference evidence="3" key="2">
    <citation type="submission" date="2020-09" db="EMBL/GenBank/DDBJ databases">
        <authorList>
            <person name="Dalcin Martins P."/>
        </authorList>
    </citation>
    <scope>NUCLEOTIDE SEQUENCE</scope>
    <source>
        <strain evidence="3">MAG47</strain>
    </source>
</reference>
<evidence type="ECO:0000259" key="1">
    <source>
        <dbReference type="PROSITE" id="PS51186"/>
    </source>
</evidence>
<organism evidence="2 4">
    <name type="scientific">Brucella anthropi</name>
    <name type="common">Ochrobactrum anthropi</name>
    <dbReference type="NCBI Taxonomy" id="529"/>
    <lineage>
        <taxon>Bacteria</taxon>
        <taxon>Pseudomonadati</taxon>
        <taxon>Pseudomonadota</taxon>
        <taxon>Alphaproteobacteria</taxon>
        <taxon>Hyphomicrobiales</taxon>
        <taxon>Brucellaceae</taxon>
        <taxon>Brucella/Ochrobactrum group</taxon>
        <taxon>Brucella</taxon>
    </lineage>
</organism>
<dbReference type="PROSITE" id="PS51186">
    <property type="entry name" value="GNAT"/>
    <property type="match status" value="1"/>
</dbReference>
<dbReference type="Gene3D" id="3.40.630.30">
    <property type="match status" value="1"/>
</dbReference>
<sequence length="185" mass="20735">MMDTHAIAREKIVVRALEKGDLHRYRAIRLSALQRAPMAFGSSFEEENAYSDSVFARRLEQVDGNVVFGAFDGENLLGTAGLFRHDRKSERHRGTLWGVYVAPEARGLDLGKALVSKVIDHAAKQVVVLDAKVVATNEAAKRVYYALGFKTFGVEPKSLYVQGQYLDQELIYIDFTDPVWKDKLG</sequence>
<dbReference type="GO" id="GO:0016747">
    <property type="term" value="F:acyltransferase activity, transferring groups other than amino-acyl groups"/>
    <property type="evidence" value="ECO:0007669"/>
    <property type="project" value="InterPro"/>
</dbReference>
<dbReference type="Proteomes" id="UP000441102">
    <property type="component" value="Unassembled WGS sequence"/>
</dbReference>
<evidence type="ECO:0000313" key="4">
    <source>
        <dbReference type="Proteomes" id="UP000441102"/>
    </source>
</evidence>
<evidence type="ECO:0000313" key="3">
    <source>
        <dbReference type="EMBL" id="MBE0563211.1"/>
    </source>
</evidence>
<dbReference type="EMBL" id="JACZKO010000058">
    <property type="protein sequence ID" value="MBE0563211.1"/>
    <property type="molecule type" value="Genomic_DNA"/>
</dbReference>
<evidence type="ECO:0000313" key="2">
    <source>
        <dbReference type="EMBL" id="KAB2794918.1"/>
    </source>
</evidence>